<keyword evidence="3" id="KW-1185">Reference proteome</keyword>
<dbReference type="Proteomes" id="UP000265692">
    <property type="component" value="Unassembled WGS sequence"/>
</dbReference>
<reference evidence="2 3" key="1">
    <citation type="submission" date="2018-08" db="EMBL/GenBank/DDBJ databases">
        <title>Lysinibacillus sp. YLB-03 draft genome sequence.</title>
        <authorList>
            <person name="Yu L."/>
        </authorList>
    </citation>
    <scope>NUCLEOTIDE SEQUENCE [LARGE SCALE GENOMIC DNA]</scope>
    <source>
        <strain evidence="2 3">YLB-03</strain>
    </source>
</reference>
<dbReference type="EMBL" id="QWEI01000009">
    <property type="protein sequence ID" value="RHW33991.1"/>
    <property type="molecule type" value="Genomic_DNA"/>
</dbReference>
<organism evidence="2 3">
    <name type="scientific">Ureibacillus yapensis</name>
    <dbReference type="NCBI Taxonomy" id="2304605"/>
    <lineage>
        <taxon>Bacteria</taxon>
        <taxon>Bacillati</taxon>
        <taxon>Bacillota</taxon>
        <taxon>Bacilli</taxon>
        <taxon>Bacillales</taxon>
        <taxon>Caryophanaceae</taxon>
        <taxon>Ureibacillus</taxon>
    </lineage>
</organism>
<dbReference type="OrthoDB" id="2881225at2"/>
<evidence type="ECO:0000256" key="1">
    <source>
        <dbReference type="SAM" id="MobiDB-lite"/>
    </source>
</evidence>
<gene>
    <name evidence="2" type="ORF">D1B33_14395</name>
</gene>
<evidence type="ECO:0000313" key="2">
    <source>
        <dbReference type="EMBL" id="RHW33991.1"/>
    </source>
</evidence>
<sequence length="107" mass="12598">MSEHRNRNDNSNKVWEMDLAKSHIGESGNSDVDVNVNVIVDTTSIAYAYLCSMLATNKMSHEEFRAALKMLKELTSGDKKKDERNEKSRNVQYIENHRERRRRRENR</sequence>
<proteinExistence type="predicted"/>
<feature type="compositionally biased region" description="Basic and acidic residues" evidence="1">
    <location>
        <begin position="73"/>
        <end position="89"/>
    </location>
</feature>
<dbReference type="AlphaFoldDB" id="A0A396S4V6"/>
<protein>
    <submittedName>
        <fullName evidence="2">Uncharacterized protein</fullName>
    </submittedName>
</protein>
<evidence type="ECO:0000313" key="3">
    <source>
        <dbReference type="Proteomes" id="UP000265692"/>
    </source>
</evidence>
<accession>A0A396S4V6</accession>
<comment type="caution">
    <text evidence="2">The sequence shown here is derived from an EMBL/GenBank/DDBJ whole genome shotgun (WGS) entry which is preliminary data.</text>
</comment>
<dbReference type="RefSeq" id="WP_118877106.1">
    <property type="nucleotide sequence ID" value="NZ_QWEI01000009.1"/>
</dbReference>
<name>A0A396S4V6_9BACL</name>
<feature type="region of interest" description="Disordered" evidence="1">
    <location>
        <begin position="73"/>
        <end position="107"/>
    </location>
</feature>